<reference evidence="3 4" key="1">
    <citation type="submission" date="2023-01" db="EMBL/GenBank/DDBJ databases">
        <title>Analysis of 21 Apiospora genomes using comparative genomics revels a genus with tremendous synthesis potential of carbohydrate active enzymes and secondary metabolites.</title>
        <authorList>
            <person name="Sorensen T."/>
        </authorList>
    </citation>
    <scope>NUCLEOTIDE SEQUENCE [LARGE SCALE GENOMIC DNA]</scope>
    <source>
        <strain evidence="3 4">CBS 117206</strain>
    </source>
</reference>
<dbReference type="PANTHER" id="PTHR43662:SF4">
    <property type="entry name" value="DUF1996 DOMAIN-CONTAINING PROTEIN"/>
    <property type="match status" value="1"/>
</dbReference>
<dbReference type="AlphaFoldDB" id="A0AAW0QVK7"/>
<feature type="domain" description="DUF1996" evidence="2">
    <location>
        <begin position="37"/>
        <end position="288"/>
    </location>
</feature>
<proteinExistence type="predicted"/>
<sequence length="349" mass="37795">MQLVVSLAAVAALTQQAAAQFNMLRFACSQLVVERTDPLVNPGMKYTPHLHQIVGGNSFNVSMPPETYDQAALSTCTSCSFAEDFSNYWTAVMFFRHRNGSVIRVPQTGNGGPQGQLVNKGGLDVYYIPSGKVTAFKKGFRMLAGSATNTDNSKVNKGNICHRCWQSTNDNQFTGGAPCTGADTVDIPYGNQCKMVRQTIIFPTCWDGKNLDSPDHQSHVAYSGAGASGGGRCPSTHPVKLPQIMYELMWNTSTFMDQSMWPTDGKNPFVYSTTLGGSAAHGDYLFGWKGDTLQKAMDNNCNLDNDCAKAGIHKQKPAVYNACTLPQQAPEPVDGYLKAIPMGEMATQA</sequence>
<feature type="chain" id="PRO_5043418460" description="DUF1996 domain-containing protein" evidence="1">
    <location>
        <begin position="20"/>
        <end position="349"/>
    </location>
</feature>
<organism evidence="3 4">
    <name type="scientific">Apiospora kogelbergensis</name>
    <dbReference type="NCBI Taxonomy" id="1337665"/>
    <lineage>
        <taxon>Eukaryota</taxon>
        <taxon>Fungi</taxon>
        <taxon>Dikarya</taxon>
        <taxon>Ascomycota</taxon>
        <taxon>Pezizomycotina</taxon>
        <taxon>Sordariomycetes</taxon>
        <taxon>Xylariomycetidae</taxon>
        <taxon>Amphisphaeriales</taxon>
        <taxon>Apiosporaceae</taxon>
        <taxon>Apiospora</taxon>
    </lineage>
</organism>
<dbReference type="InterPro" id="IPR018535">
    <property type="entry name" value="DUF1996"/>
</dbReference>
<name>A0AAW0QVK7_9PEZI</name>
<keyword evidence="4" id="KW-1185">Reference proteome</keyword>
<accession>A0AAW0QVK7</accession>
<evidence type="ECO:0000256" key="1">
    <source>
        <dbReference type="SAM" id="SignalP"/>
    </source>
</evidence>
<comment type="caution">
    <text evidence="3">The sequence shown here is derived from an EMBL/GenBank/DDBJ whole genome shotgun (WGS) entry which is preliminary data.</text>
</comment>
<protein>
    <recommendedName>
        <fullName evidence="2">DUF1996 domain-containing protein</fullName>
    </recommendedName>
</protein>
<evidence type="ECO:0000259" key="2">
    <source>
        <dbReference type="Pfam" id="PF09362"/>
    </source>
</evidence>
<keyword evidence="1" id="KW-0732">Signal</keyword>
<evidence type="ECO:0000313" key="4">
    <source>
        <dbReference type="Proteomes" id="UP001392437"/>
    </source>
</evidence>
<dbReference type="Proteomes" id="UP001392437">
    <property type="component" value="Unassembled WGS sequence"/>
</dbReference>
<dbReference type="EMBL" id="JAQQWP010000007">
    <property type="protein sequence ID" value="KAK8109375.1"/>
    <property type="molecule type" value="Genomic_DNA"/>
</dbReference>
<evidence type="ECO:0000313" key="3">
    <source>
        <dbReference type="EMBL" id="KAK8109375.1"/>
    </source>
</evidence>
<feature type="signal peptide" evidence="1">
    <location>
        <begin position="1"/>
        <end position="19"/>
    </location>
</feature>
<dbReference type="Pfam" id="PF09362">
    <property type="entry name" value="DUF1996"/>
    <property type="match status" value="1"/>
</dbReference>
<gene>
    <name evidence="3" type="ORF">PG999_007512</name>
</gene>
<dbReference type="PANTHER" id="PTHR43662">
    <property type="match status" value="1"/>
</dbReference>